<evidence type="ECO:0000256" key="2">
    <source>
        <dbReference type="ARBA" id="ARBA00023186"/>
    </source>
</evidence>
<dbReference type="PANTHER" id="PTHR33620:SF1">
    <property type="entry name" value="UREASE ACCESSORY PROTEIN F"/>
    <property type="match status" value="1"/>
</dbReference>
<comment type="caution">
    <text evidence="4">The sequence shown here is derived from an EMBL/GenBank/DDBJ whole genome shotgun (WGS) entry which is preliminary data.</text>
</comment>
<evidence type="ECO:0000313" key="5">
    <source>
        <dbReference type="Proteomes" id="UP001530315"/>
    </source>
</evidence>
<evidence type="ECO:0000256" key="3">
    <source>
        <dbReference type="ARBA" id="ARBA00046339"/>
    </source>
</evidence>
<comment type="similarity">
    <text evidence="3">Belongs to the UreF family.</text>
</comment>
<dbReference type="InterPro" id="IPR002669">
    <property type="entry name" value="UreD"/>
</dbReference>
<keyword evidence="5" id="KW-1185">Reference proteome</keyword>
<proteinExistence type="inferred from homology"/>
<dbReference type="Pfam" id="PF01730">
    <property type="entry name" value="UreF"/>
    <property type="match status" value="1"/>
</dbReference>
<keyword evidence="1" id="KW-0996">Nickel insertion</keyword>
<evidence type="ECO:0000313" key="4">
    <source>
        <dbReference type="EMBL" id="KAL3765676.1"/>
    </source>
</evidence>
<accession>A0ABD3MNR7</accession>
<dbReference type="PANTHER" id="PTHR33620">
    <property type="entry name" value="UREASE ACCESSORY PROTEIN F"/>
    <property type="match status" value="1"/>
</dbReference>
<reference evidence="4 5" key="1">
    <citation type="submission" date="2024-10" db="EMBL/GenBank/DDBJ databases">
        <title>Updated reference genomes for cyclostephanoid diatoms.</title>
        <authorList>
            <person name="Roberts W.R."/>
            <person name="Alverson A.J."/>
        </authorList>
    </citation>
    <scope>NUCLEOTIDE SEQUENCE [LARGE SCALE GENOMIC DNA]</scope>
    <source>
        <strain evidence="4 5">AJA276-08</strain>
    </source>
</reference>
<keyword evidence="2" id="KW-0143">Chaperone</keyword>
<name>A0ABD3MNR7_9STRA</name>
<dbReference type="Pfam" id="PF01774">
    <property type="entry name" value="UreD"/>
    <property type="match status" value="1"/>
</dbReference>
<dbReference type="InterPro" id="IPR002639">
    <property type="entry name" value="UreF"/>
</dbReference>
<dbReference type="Proteomes" id="UP001530315">
    <property type="component" value="Unassembled WGS sequence"/>
</dbReference>
<protein>
    <submittedName>
        <fullName evidence="4">Uncharacterized protein</fullName>
    </submittedName>
</protein>
<dbReference type="EMBL" id="JALLAZ020001745">
    <property type="protein sequence ID" value="KAL3765676.1"/>
    <property type="molecule type" value="Genomic_DNA"/>
</dbReference>
<evidence type="ECO:0000256" key="1">
    <source>
        <dbReference type="ARBA" id="ARBA00022988"/>
    </source>
</evidence>
<organism evidence="4 5">
    <name type="scientific">Stephanodiscus triporus</name>
    <dbReference type="NCBI Taxonomy" id="2934178"/>
    <lineage>
        <taxon>Eukaryota</taxon>
        <taxon>Sar</taxon>
        <taxon>Stramenopiles</taxon>
        <taxon>Ochrophyta</taxon>
        <taxon>Bacillariophyta</taxon>
        <taxon>Coscinodiscophyceae</taxon>
        <taxon>Thalassiosirophycidae</taxon>
        <taxon>Stephanodiscales</taxon>
        <taxon>Stephanodiscaceae</taxon>
        <taxon>Stephanodiscus</taxon>
    </lineage>
</organism>
<dbReference type="AlphaFoldDB" id="A0ABD3MNR7"/>
<dbReference type="Gene3D" id="1.10.4190.10">
    <property type="entry name" value="Urease accessory protein UreF"/>
    <property type="match status" value="1"/>
</dbReference>
<dbReference type="InterPro" id="IPR038277">
    <property type="entry name" value="UreF_sf"/>
</dbReference>
<sequence length="655" mass="71561">MASTTNAVSSSKLCLSTLQCTVGPGGTLLYLPDPTVPYYQSSFKERRNFTCQYDRCGASIGSIIAVDWYSSGRQLSTGMEEERWAFDYLATRTELFVEKQDQNGERPHQRNCVLRESMAFDNAVSVTKSSTIRTPTAIALGENINSMATVLLHGPTSLPVAMRANSLSYHLASICTGTRSELSFGTDSDGLSDDDIVIRDEEEPDELEKLFQALGGRVLVSVTQIKHNIGQHQGKDLEHGTHIMRILAESNEDVYRVLHHCLKPCSSYLGGIEPYRERIYSSKTVSLLPKNKKMNGSMAIARQEKQQRLNQQSKPDLQRIANLLIFGKDQVDCSSISDTWFRLCHLSDSALPVGSFAHSLGVESASQMKLFIAESTMENNIADQSWYNMGDSTSSCSAEAISDYIHAVSRSTARFSAPFILAGYSLLVPKSSNSTAISSPLAVDVDQMHQSWLEIDAYANTVLLSNEPGRRASMEQGLGLLRIVPSFTGGRFHHHNDLASKSREVSELWELIHQSIDPKVSQSSRSFATPSLSNGHAAPIYGILSASLGISPLDACRVYAFGAARDTVSAAIRLNLVGPMVGLSILDGVGRGAVEEGLEMGIVGMLCESSEGLALRKSDGNTQLESWLHSVATCAPMMETVQPLHDLLSSRLFRT</sequence>
<gene>
    <name evidence="4" type="ORF">ACHAW5_006356</name>
</gene>